<keyword evidence="4" id="KW-0496">Mitochondrion</keyword>
<evidence type="ECO:0000313" key="7">
    <source>
        <dbReference type="RefSeq" id="XP_005112988.1"/>
    </source>
</evidence>
<dbReference type="PANTHER" id="PTHR12899:SF3">
    <property type="entry name" value="LARGE RIBOSOMAL SUBUNIT PROTEIN UL18M"/>
    <property type="match status" value="1"/>
</dbReference>
<organism evidence="6 7">
    <name type="scientific">Aplysia californica</name>
    <name type="common">California sea hare</name>
    <dbReference type="NCBI Taxonomy" id="6500"/>
    <lineage>
        <taxon>Eukaryota</taxon>
        <taxon>Metazoa</taxon>
        <taxon>Spiralia</taxon>
        <taxon>Lophotrochozoa</taxon>
        <taxon>Mollusca</taxon>
        <taxon>Gastropoda</taxon>
        <taxon>Heterobranchia</taxon>
        <taxon>Euthyneura</taxon>
        <taxon>Tectipleura</taxon>
        <taxon>Aplysiida</taxon>
        <taxon>Aplysioidea</taxon>
        <taxon>Aplysiidae</taxon>
        <taxon>Aplysia</taxon>
    </lineage>
</organism>
<evidence type="ECO:0000256" key="1">
    <source>
        <dbReference type="ARBA" id="ARBA00004173"/>
    </source>
</evidence>
<dbReference type="RefSeq" id="XP_005112988.1">
    <property type="nucleotide sequence ID" value="XM_005112931.2"/>
</dbReference>
<evidence type="ECO:0000313" key="6">
    <source>
        <dbReference type="Proteomes" id="UP000694888"/>
    </source>
</evidence>
<keyword evidence="5" id="KW-0687">Ribonucleoprotein</keyword>
<sequence length="217" mass="24930">MSNLLNLACRGLVSRLSPFTTHPQKNVIMPFTCRCLNTTSNRQANQSPNNDYVVSKVYHNRNPRNLEKLALARKRLGWKLTAPRKDYYHKLIFTLSNRHTEARLEHFSGFTVLTVSTREWAVRDQLYSCTDVAASENVGRVMAQRCLESGISEVYFDESELDAASDKVSVFMQAFKDQGISLTEPDMVEGHYQPGINYDGYNRYAEAKAWQDDYQKE</sequence>
<comment type="subcellular location">
    <subcellularLocation>
        <location evidence="1">Mitochondrion</location>
    </subcellularLocation>
</comment>
<dbReference type="Gene3D" id="3.30.420.80">
    <property type="entry name" value="Ribosomal protein S11"/>
    <property type="match status" value="1"/>
</dbReference>
<dbReference type="SUPFAM" id="SSF53137">
    <property type="entry name" value="Translational machinery components"/>
    <property type="match status" value="1"/>
</dbReference>
<dbReference type="InterPro" id="IPR057268">
    <property type="entry name" value="Ribosomal_L18"/>
</dbReference>
<dbReference type="InterPro" id="IPR005484">
    <property type="entry name" value="Ribosomal_uL18_bac/plant/anim"/>
</dbReference>
<evidence type="ECO:0000256" key="4">
    <source>
        <dbReference type="ARBA" id="ARBA00023128"/>
    </source>
</evidence>
<dbReference type="InterPro" id="IPR036967">
    <property type="entry name" value="Ribosomal_uS11_sf"/>
</dbReference>
<comment type="similarity">
    <text evidence="2">Belongs to the universal ribosomal protein uL18 family.</text>
</comment>
<dbReference type="GO" id="GO:0005840">
    <property type="term" value="C:ribosome"/>
    <property type="evidence" value="ECO:0007669"/>
    <property type="project" value="UniProtKB-KW"/>
</dbReference>
<name>A0ABM0KAN4_APLCA</name>
<protein>
    <submittedName>
        <fullName evidence="7">39S ribosomal protein L18, mitochondrial</fullName>
    </submittedName>
</protein>
<accession>A0ABM0KAN4</accession>
<dbReference type="Proteomes" id="UP000694888">
    <property type="component" value="Unplaced"/>
</dbReference>
<dbReference type="PANTHER" id="PTHR12899">
    <property type="entry name" value="39S RIBOSOMAL PROTEIN L18, MITOCHONDRIAL"/>
    <property type="match status" value="1"/>
</dbReference>
<evidence type="ECO:0000256" key="5">
    <source>
        <dbReference type="ARBA" id="ARBA00023274"/>
    </source>
</evidence>
<evidence type="ECO:0000256" key="2">
    <source>
        <dbReference type="ARBA" id="ARBA00007116"/>
    </source>
</evidence>
<evidence type="ECO:0000256" key="3">
    <source>
        <dbReference type="ARBA" id="ARBA00022980"/>
    </source>
</evidence>
<dbReference type="CDD" id="cd00432">
    <property type="entry name" value="Ribosomal_L18_L5e"/>
    <property type="match status" value="1"/>
</dbReference>
<keyword evidence="3 7" id="KW-0689">Ribosomal protein</keyword>
<keyword evidence="6" id="KW-1185">Reference proteome</keyword>
<proteinExistence type="inferred from homology"/>
<dbReference type="GeneID" id="101847171"/>
<gene>
    <name evidence="7" type="primary">LOC101847171</name>
</gene>
<reference evidence="7" key="1">
    <citation type="submission" date="2025-08" db="UniProtKB">
        <authorList>
            <consortium name="RefSeq"/>
        </authorList>
    </citation>
    <scope>IDENTIFICATION</scope>
</reference>